<reference evidence="4" key="1">
    <citation type="journal article" date="2021" name="Open Biol.">
        <title>Shared evolutionary footprints suggest mitochondrial oxidative damage underlies multiple complex I losses in fungi.</title>
        <authorList>
            <person name="Schikora-Tamarit M.A."/>
            <person name="Marcet-Houben M."/>
            <person name="Nosek J."/>
            <person name="Gabaldon T."/>
        </authorList>
    </citation>
    <scope>NUCLEOTIDE SEQUENCE</scope>
    <source>
        <strain evidence="4">CBS6341</strain>
    </source>
</reference>
<evidence type="ECO:0000313" key="5">
    <source>
        <dbReference type="Proteomes" id="UP000769528"/>
    </source>
</evidence>
<proteinExistence type="predicted"/>
<dbReference type="Proteomes" id="UP000769528">
    <property type="component" value="Unassembled WGS sequence"/>
</dbReference>
<comment type="caution">
    <text evidence="4">The sequence shown here is derived from an EMBL/GenBank/DDBJ whole genome shotgun (WGS) entry which is preliminary data.</text>
</comment>
<reference evidence="4" key="2">
    <citation type="submission" date="2021-01" db="EMBL/GenBank/DDBJ databases">
        <authorList>
            <person name="Schikora-Tamarit M.A."/>
        </authorList>
    </citation>
    <scope>NUCLEOTIDE SEQUENCE</scope>
    <source>
        <strain evidence="4">CBS6341</strain>
    </source>
</reference>
<feature type="region of interest" description="Disordered" evidence="2">
    <location>
        <begin position="360"/>
        <end position="379"/>
    </location>
</feature>
<keyword evidence="1" id="KW-0862">Zinc</keyword>
<gene>
    <name evidence="4" type="ORF">WICMUC_004311</name>
</gene>
<dbReference type="OrthoDB" id="10018191at2759"/>
<feature type="compositionally biased region" description="Low complexity" evidence="2">
    <location>
        <begin position="55"/>
        <end position="80"/>
    </location>
</feature>
<feature type="domain" description="C2H2-type" evidence="3">
    <location>
        <begin position="233"/>
        <end position="260"/>
    </location>
</feature>
<organism evidence="4 5">
    <name type="scientific">Wickerhamomyces mucosus</name>
    <dbReference type="NCBI Taxonomy" id="1378264"/>
    <lineage>
        <taxon>Eukaryota</taxon>
        <taxon>Fungi</taxon>
        <taxon>Dikarya</taxon>
        <taxon>Ascomycota</taxon>
        <taxon>Saccharomycotina</taxon>
        <taxon>Saccharomycetes</taxon>
        <taxon>Phaffomycetales</taxon>
        <taxon>Wickerhamomycetaceae</taxon>
        <taxon>Wickerhamomyces</taxon>
    </lineage>
</organism>
<accession>A0A9P8PJ43</accession>
<feature type="region of interest" description="Disordered" evidence="2">
    <location>
        <begin position="1"/>
        <end position="26"/>
    </location>
</feature>
<dbReference type="PROSITE" id="PS00028">
    <property type="entry name" value="ZINC_FINGER_C2H2_1"/>
    <property type="match status" value="1"/>
</dbReference>
<feature type="compositionally biased region" description="Low complexity" evidence="2">
    <location>
        <begin position="151"/>
        <end position="175"/>
    </location>
</feature>
<evidence type="ECO:0000313" key="4">
    <source>
        <dbReference type="EMBL" id="KAH3672339.1"/>
    </source>
</evidence>
<evidence type="ECO:0000259" key="3">
    <source>
        <dbReference type="PROSITE" id="PS50157"/>
    </source>
</evidence>
<evidence type="ECO:0000256" key="1">
    <source>
        <dbReference type="PROSITE-ProRule" id="PRU00042"/>
    </source>
</evidence>
<keyword evidence="5" id="KW-1185">Reference proteome</keyword>
<dbReference type="GO" id="GO:0008270">
    <property type="term" value="F:zinc ion binding"/>
    <property type="evidence" value="ECO:0007669"/>
    <property type="project" value="UniProtKB-KW"/>
</dbReference>
<dbReference type="EMBL" id="JAEUBF010001156">
    <property type="protein sequence ID" value="KAH3672339.1"/>
    <property type="molecule type" value="Genomic_DNA"/>
</dbReference>
<dbReference type="SUPFAM" id="SSF57667">
    <property type="entry name" value="beta-beta-alpha zinc fingers"/>
    <property type="match status" value="1"/>
</dbReference>
<sequence length="379" mass="43387">MEYQQLNTFHHGMNTPSQNSKQSQQLPLQHHNYHLPHHSHSHQQLSLPFQQPFHQNQNQNQNQHNSLIPLLPSPSLLGPPQTAFSHIPSQSHQQHIQQQMTQQQIHHQQNIHPLNQHNQQHHINYYNLLPPPPTVSSFWDYKSNLNPQHGSVSSQSTTFSNSNSISSVSSNESFQPLPSIRKPSSASSLGSSSIVSKPRSKPRKKKECPTCHQYFSNLSTHKSIHINPLNRPFLCDICNRGFARSNDLLRHAKCHWRENGLEEGTYKCPFSSILNRKYNRENSKEAPCHPTGIFSRCDTYKNHLKALHFQYPPGTKKSFRSKSNGNCKKCGKAFNSVQEWLDNHVAKGFCGYEYNDSTEDSHTDTEDIHGHNPSEEKTA</sequence>
<dbReference type="PROSITE" id="PS50157">
    <property type="entry name" value="ZINC_FINGER_C2H2_2"/>
    <property type="match status" value="1"/>
</dbReference>
<dbReference type="InterPro" id="IPR036236">
    <property type="entry name" value="Znf_C2H2_sf"/>
</dbReference>
<dbReference type="AlphaFoldDB" id="A0A9P8PJ43"/>
<feature type="compositionally biased region" description="Low complexity" evidence="2">
    <location>
        <begin position="184"/>
        <end position="197"/>
    </location>
</feature>
<feature type="region of interest" description="Disordered" evidence="2">
    <location>
        <begin position="147"/>
        <end position="208"/>
    </location>
</feature>
<name>A0A9P8PJ43_9ASCO</name>
<dbReference type="InterPro" id="IPR013087">
    <property type="entry name" value="Znf_C2H2_type"/>
</dbReference>
<feature type="region of interest" description="Disordered" evidence="2">
    <location>
        <begin position="55"/>
        <end position="107"/>
    </location>
</feature>
<feature type="compositionally biased region" description="Low complexity" evidence="2">
    <location>
        <begin position="90"/>
        <end position="107"/>
    </location>
</feature>
<keyword evidence="1" id="KW-0863">Zinc-finger</keyword>
<feature type="compositionally biased region" description="Polar residues" evidence="2">
    <location>
        <begin position="1"/>
        <end position="23"/>
    </location>
</feature>
<dbReference type="Gene3D" id="3.30.160.60">
    <property type="entry name" value="Classic Zinc Finger"/>
    <property type="match status" value="1"/>
</dbReference>
<evidence type="ECO:0000256" key="2">
    <source>
        <dbReference type="SAM" id="MobiDB-lite"/>
    </source>
</evidence>
<keyword evidence="1" id="KW-0479">Metal-binding</keyword>
<protein>
    <recommendedName>
        <fullName evidence="3">C2H2-type domain-containing protein</fullName>
    </recommendedName>
</protein>